<feature type="transmembrane region" description="Helical" evidence="6">
    <location>
        <begin position="343"/>
        <end position="364"/>
    </location>
</feature>
<comment type="subcellular location">
    <subcellularLocation>
        <location evidence="1">Cell membrane</location>
        <topology evidence="1">Multi-pass membrane protein</topology>
    </subcellularLocation>
</comment>
<name>A0A1C7FH37_9VIBR</name>
<dbReference type="NCBIfam" id="NF008245">
    <property type="entry name" value="PRK11021.1"/>
    <property type="match status" value="1"/>
</dbReference>
<keyword evidence="2" id="KW-1003">Cell membrane</keyword>
<dbReference type="GO" id="GO:0005886">
    <property type="term" value="C:plasma membrane"/>
    <property type="evidence" value="ECO:0007669"/>
    <property type="project" value="UniProtKB-SubCell"/>
</dbReference>
<evidence type="ECO:0000313" key="7">
    <source>
        <dbReference type="EMBL" id="ANU38664.1"/>
    </source>
</evidence>
<sequence length="421" mass="45196">MAQLKKEITLISGIGQLSTTLLGTGLFMVPALAAGIAGSLSLWSWLLLLIGICPIALTFAQLGKRYPSAGGTAFFVRQAFNRRLEKSIAWLFLSVIPVGVPAAIALAAGFLQPLLPTQLNSPLLAQTFTVFLLVIVNLSGAKSSGQLQTLIALGIFMLVAALWWFGSISPQDLVMPTISSSDLPMIGSALAVMFWCFVGIEAFAHMGEEFKNPQRDFPIAILVGCGIAGAAYWACSVVVIKYHAYGSTEFDTGSIPYLAQLLFNDTFKPWISGLGFVACFASINLYTQSLARMVWAQAREYTPSSRLANLSTKGVPANATFAVGGVLLLSCIVGELTQLDLEFFVKLANGVFILVYLMAMLAAVKLLQGFARLLAIIALITCAIMLALLGWSMLYAVGLFALLMYKINPNEVSQPEPISNK</sequence>
<keyword evidence="5 6" id="KW-0472">Membrane</keyword>
<dbReference type="PATRIC" id="fig|45658.7.peg.3587"/>
<feature type="transmembrane region" description="Helical" evidence="6">
    <location>
        <begin position="315"/>
        <end position="337"/>
    </location>
</feature>
<dbReference type="EMBL" id="CP016415">
    <property type="protein sequence ID" value="ANU38664.1"/>
    <property type="molecule type" value="Genomic_DNA"/>
</dbReference>
<evidence type="ECO:0000256" key="5">
    <source>
        <dbReference type="ARBA" id="ARBA00023136"/>
    </source>
</evidence>
<dbReference type="InterPro" id="IPR002293">
    <property type="entry name" value="AA/rel_permease1"/>
</dbReference>
<dbReference type="GO" id="GO:0022857">
    <property type="term" value="F:transmembrane transporter activity"/>
    <property type="evidence" value="ECO:0007669"/>
    <property type="project" value="InterPro"/>
</dbReference>
<keyword evidence="3 6" id="KW-0812">Transmembrane</keyword>
<evidence type="ECO:0000256" key="4">
    <source>
        <dbReference type="ARBA" id="ARBA00022989"/>
    </source>
</evidence>
<feature type="transmembrane region" description="Helical" evidence="6">
    <location>
        <begin position="123"/>
        <end position="140"/>
    </location>
</feature>
<evidence type="ECO:0000256" key="6">
    <source>
        <dbReference type="SAM" id="Phobius"/>
    </source>
</evidence>
<dbReference type="STRING" id="45658.VSVS12_04161"/>
<keyword evidence="8" id="KW-1185">Reference proteome</keyword>
<feature type="transmembrane region" description="Helical" evidence="6">
    <location>
        <begin position="217"/>
        <end position="240"/>
    </location>
</feature>
<evidence type="ECO:0000313" key="8">
    <source>
        <dbReference type="Proteomes" id="UP000092528"/>
    </source>
</evidence>
<dbReference type="AlphaFoldDB" id="A0A1C7FH37"/>
<reference evidence="7 8" key="1">
    <citation type="submission" date="2016-07" db="EMBL/GenBank/DDBJ databases">
        <title>Genome sequencing of Vibrio scophthalmi strain VS-05, an isolated from Paralichthys olivaceus.</title>
        <authorList>
            <person name="Han H.-J."/>
        </authorList>
    </citation>
    <scope>NUCLEOTIDE SEQUENCE [LARGE SCALE GENOMIC DNA]</scope>
    <source>
        <strain evidence="7 8">VS-05</strain>
    </source>
</reference>
<keyword evidence="4 6" id="KW-1133">Transmembrane helix</keyword>
<feature type="transmembrane region" description="Helical" evidence="6">
    <location>
        <begin position="12"/>
        <end position="36"/>
    </location>
</feature>
<accession>A0A1C7FH37</accession>
<evidence type="ECO:0000256" key="1">
    <source>
        <dbReference type="ARBA" id="ARBA00004651"/>
    </source>
</evidence>
<organism evidence="7 8">
    <name type="scientific">Vibrio scophthalmi</name>
    <dbReference type="NCBI Taxonomy" id="45658"/>
    <lineage>
        <taxon>Bacteria</taxon>
        <taxon>Pseudomonadati</taxon>
        <taxon>Pseudomonadota</taxon>
        <taxon>Gammaproteobacteria</taxon>
        <taxon>Vibrionales</taxon>
        <taxon>Vibrionaceae</taxon>
        <taxon>Vibrio</taxon>
    </lineage>
</organism>
<gene>
    <name evidence="7" type="ORF">VSVS05_03627</name>
</gene>
<dbReference type="PANTHER" id="PTHR42770:SF13">
    <property type="entry name" value="L-METHIONINE_BRANCHED-CHAIN AMINO ACID EXPORTER YJEH"/>
    <property type="match status" value="1"/>
</dbReference>
<dbReference type="InterPro" id="IPR050367">
    <property type="entry name" value="APC_superfamily"/>
</dbReference>
<feature type="transmembrane region" description="Helical" evidence="6">
    <location>
        <begin position="88"/>
        <end position="111"/>
    </location>
</feature>
<dbReference type="PANTHER" id="PTHR42770">
    <property type="entry name" value="AMINO ACID TRANSPORTER-RELATED"/>
    <property type="match status" value="1"/>
</dbReference>
<dbReference type="PIRSF" id="PIRSF006060">
    <property type="entry name" value="AA_transporter"/>
    <property type="match status" value="1"/>
</dbReference>
<feature type="transmembrane region" description="Helical" evidence="6">
    <location>
        <begin position="270"/>
        <end position="295"/>
    </location>
</feature>
<feature type="transmembrane region" description="Helical" evidence="6">
    <location>
        <begin position="376"/>
        <end position="405"/>
    </location>
</feature>
<evidence type="ECO:0000256" key="3">
    <source>
        <dbReference type="ARBA" id="ARBA00022692"/>
    </source>
</evidence>
<evidence type="ECO:0000256" key="2">
    <source>
        <dbReference type="ARBA" id="ARBA00022475"/>
    </source>
</evidence>
<protein>
    <submittedName>
        <fullName evidence="7">Inner membrane protein YjeH</fullName>
    </submittedName>
</protein>
<feature type="transmembrane region" description="Helical" evidence="6">
    <location>
        <begin position="147"/>
        <end position="165"/>
    </location>
</feature>
<dbReference type="Pfam" id="PF13520">
    <property type="entry name" value="AA_permease_2"/>
    <property type="match status" value="1"/>
</dbReference>
<feature type="transmembrane region" description="Helical" evidence="6">
    <location>
        <begin position="42"/>
        <end position="60"/>
    </location>
</feature>
<feature type="transmembrane region" description="Helical" evidence="6">
    <location>
        <begin position="185"/>
        <end position="205"/>
    </location>
</feature>
<dbReference type="Proteomes" id="UP000092528">
    <property type="component" value="Chromosome 2"/>
</dbReference>
<dbReference type="RefSeq" id="WP_005596336.1">
    <property type="nucleotide sequence ID" value="NZ_CP016415.1"/>
</dbReference>
<proteinExistence type="predicted"/>
<dbReference type="Gene3D" id="1.20.1740.10">
    <property type="entry name" value="Amino acid/polyamine transporter I"/>
    <property type="match status" value="1"/>
</dbReference>